<dbReference type="Gene3D" id="2.60.40.10">
    <property type="entry name" value="Immunoglobulins"/>
    <property type="match status" value="2"/>
</dbReference>
<dbReference type="PROSITE" id="PS50835">
    <property type="entry name" value="IG_LIKE"/>
    <property type="match status" value="2"/>
</dbReference>
<dbReference type="GeneTree" id="ENSGT00940000165931"/>
<dbReference type="InterPro" id="IPR013106">
    <property type="entry name" value="Ig_V-set"/>
</dbReference>
<dbReference type="STRING" id="28743.ENSCVAP00000015103"/>
<dbReference type="Ensembl" id="ENSCVAT00000023101.1">
    <property type="protein sequence ID" value="ENSCVAP00000015103.1"/>
    <property type="gene ID" value="ENSCVAG00000017852.1"/>
</dbReference>
<dbReference type="GO" id="GO:0005102">
    <property type="term" value="F:signaling receptor binding"/>
    <property type="evidence" value="ECO:0007669"/>
    <property type="project" value="TreeGrafter"/>
</dbReference>
<dbReference type="Proteomes" id="UP000265020">
    <property type="component" value="Unassembled WGS sequence"/>
</dbReference>
<dbReference type="PANTHER" id="PTHR24100">
    <property type="entry name" value="BUTYROPHILIN"/>
    <property type="match status" value="1"/>
</dbReference>
<keyword evidence="6" id="KW-1185">Reference proteome</keyword>
<comment type="subcellular location">
    <subcellularLocation>
        <location evidence="1">Membrane</location>
    </subcellularLocation>
</comment>
<evidence type="ECO:0000313" key="6">
    <source>
        <dbReference type="Proteomes" id="UP000265020"/>
    </source>
</evidence>
<feature type="domain" description="Ig-like" evidence="4">
    <location>
        <begin position="27"/>
        <end position="124"/>
    </location>
</feature>
<dbReference type="InterPro" id="IPR050504">
    <property type="entry name" value="IgSF_BTN/MOG"/>
</dbReference>
<dbReference type="InterPro" id="IPR003006">
    <property type="entry name" value="Ig/MHC_CS"/>
</dbReference>
<keyword evidence="2" id="KW-0472">Membrane</keyword>
<dbReference type="PROSITE" id="PS00290">
    <property type="entry name" value="IG_MHC"/>
    <property type="match status" value="1"/>
</dbReference>
<evidence type="ECO:0000256" key="3">
    <source>
        <dbReference type="ARBA" id="ARBA00023319"/>
    </source>
</evidence>
<proteinExistence type="predicted"/>
<dbReference type="Pfam" id="PF07686">
    <property type="entry name" value="V-set"/>
    <property type="match status" value="2"/>
</dbReference>
<organism evidence="5 6">
    <name type="scientific">Cyprinodon variegatus</name>
    <name type="common">Sheepshead minnow</name>
    <dbReference type="NCBI Taxonomy" id="28743"/>
    <lineage>
        <taxon>Eukaryota</taxon>
        <taxon>Metazoa</taxon>
        <taxon>Chordata</taxon>
        <taxon>Craniata</taxon>
        <taxon>Vertebrata</taxon>
        <taxon>Euteleostomi</taxon>
        <taxon>Actinopterygii</taxon>
        <taxon>Neopterygii</taxon>
        <taxon>Teleostei</taxon>
        <taxon>Neoteleostei</taxon>
        <taxon>Acanthomorphata</taxon>
        <taxon>Ovalentaria</taxon>
        <taxon>Atherinomorphae</taxon>
        <taxon>Cyprinodontiformes</taxon>
        <taxon>Cyprinodontidae</taxon>
        <taxon>Cyprinodon</taxon>
    </lineage>
</organism>
<dbReference type="SMART" id="SM00408">
    <property type="entry name" value="IGc2"/>
    <property type="match status" value="2"/>
</dbReference>
<dbReference type="InterPro" id="IPR003598">
    <property type="entry name" value="Ig_sub2"/>
</dbReference>
<dbReference type="SMART" id="SM00409">
    <property type="entry name" value="IG"/>
    <property type="match status" value="2"/>
</dbReference>
<evidence type="ECO:0000256" key="2">
    <source>
        <dbReference type="ARBA" id="ARBA00023136"/>
    </source>
</evidence>
<dbReference type="InterPro" id="IPR007110">
    <property type="entry name" value="Ig-like_dom"/>
</dbReference>
<evidence type="ECO:0000259" key="4">
    <source>
        <dbReference type="PROSITE" id="PS50835"/>
    </source>
</evidence>
<dbReference type="GO" id="GO:0009897">
    <property type="term" value="C:external side of plasma membrane"/>
    <property type="evidence" value="ECO:0007669"/>
    <property type="project" value="TreeGrafter"/>
</dbReference>
<reference evidence="5" key="2">
    <citation type="submission" date="2025-09" db="UniProtKB">
        <authorList>
            <consortium name="Ensembl"/>
        </authorList>
    </citation>
    <scope>IDENTIFICATION</scope>
</reference>
<reference evidence="5" key="1">
    <citation type="submission" date="2025-08" db="UniProtKB">
        <authorList>
            <consortium name="Ensembl"/>
        </authorList>
    </citation>
    <scope>IDENTIFICATION</scope>
</reference>
<dbReference type="SMART" id="SM00406">
    <property type="entry name" value="IGv"/>
    <property type="match status" value="2"/>
</dbReference>
<dbReference type="GO" id="GO:0050852">
    <property type="term" value="P:T cell receptor signaling pathway"/>
    <property type="evidence" value="ECO:0007669"/>
    <property type="project" value="TreeGrafter"/>
</dbReference>
<dbReference type="AlphaFoldDB" id="A0A3Q2D8W6"/>
<accession>A0A3Q2D8W6</accession>
<evidence type="ECO:0000256" key="1">
    <source>
        <dbReference type="ARBA" id="ARBA00004370"/>
    </source>
</evidence>
<protein>
    <recommendedName>
        <fullName evidence="4">Ig-like domain-containing protein</fullName>
    </recommendedName>
</protein>
<dbReference type="PANTHER" id="PTHR24100:SF151">
    <property type="entry name" value="ICOS LIGAND"/>
    <property type="match status" value="1"/>
</dbReference>
<dbReference type="InterPro" id="IPR003599">
    <property type="entry name" value="Ig_sub"/>
</dbReference>
<evidence type="ECO:0000313" key="5">
    <source>
        <dbReference type="Ensembl" id="ENSCVAP00000015103.1"/>
    </source>
</evidence>
<keyword evidence="3" id="KW-0393">Immunoglobulin domain</keyword>
<dbReference type="OMA" id="ESASVGC"/>
<dbReference type="SUPFAM" id="SSF48726">
    <property type="entry name" value="Immunoglobulin"/>
    <property type="match status" value="2"/>
</dbReference>
<name>A0A3Q2D8W6_CYPVA</name>
<dbReference type="GO" id="GO:0001817">
    <property type="term" value="P:regulation of cytokine production"/>
    <property type="evidence" value="ECO:0007669"/>
    <property type="project" value="TreeGrafter"/>
</dbReference>
<feature type="domain" description="Ig-like" evidence="4">
    <location>
        <begin position="130"/>
        <end position="242"/>
    </location>
</feature>
<dbReference type="InterPro" id="IPR013783">
    <property type="entry name" value="Ig-like_fold"/>
</dbReference>
<dbReference type="InterPro" id="IPR036179">
    <property type="entry name" value="Ig-like_dom_sf"/>
</dbReference>
<sequence>ILILIQFSQIKMNGIMFTVHSSNFQPGEIITLPCRAAENQPVHVGEWRRTDQASEYVLRYRDEQFDEENQHPSFKNRVHLKDRQMKNGDVSLVLENVTADDEGLYQCLVAQGGKPQLDLLRTIQLVVAPPSAAGESFRLWIKTSSILGKDVTLQCSAAGNQALTVVRWERTDLGQQYVLLFRDDQIDDERQHSFFKNRVALKDREMKGGDVSLVLKNVTTNDTGRYICSVFHKGLDKMETVCIIQLDVASPSSGESASVGCHCAVPQEQCGVRGLAQGPRVAVQGCF</sequence>